<dbReference type="PROSITE" id="PS51450">
    <property type="entry name" value="LRR"/>
    <property type="match status" value="4"/>
</dbReference>
<dbReference type="InterPro" id="IPR001611">
    <property type="entry name" value="Leu-rich_rpt"/>
</dbReference>
<organism evidence="3 4">
    <name type="scientific">Hexamita inflata</name>
    <dbReference type="NCBI Taxonomy" id="28002"/>
    <lineage>
        <taxon>Eukaryota</taxon>
        <taxon>Metamonada</taxon>
        <taxon>Diplomonadida</taxon>
        <taxon>Hexamitidae</taxon>
        <taxon>Hexamitinae</taxon>
        <taxon>Hexamita</taxon>
    </lineage>
</organism>
<dbReference type="Pfam" id="PF13516">
    <property type="entry name" value="LRR_6"/>
    <property type="match status" value="3"/>
</dbReference>
<dbReference type="Pfam" id="PF12799">
    <property type="entry name" value="LRR_4"/>
    <property type="match status" value="1"/>
</dbReference>
<dbReference type="Gene3D" id="3.80.10.10">
    <property type="entry name" value="Ribonuclease Inhibitor"/>
    <property type="match status" value="2"/>
</dbReference>
<evidence type="ECO:0000256" key="2">
    <source>
        <dbReference type="ARBA" id="ARBA00022737"/>
    </source>
</evidence>
<comment type="caution">
    <text evidence="3">The sequence shown here is derived from an EMBL/GenBank/DDBJ whole genome shotgun (WGS) entry which is preliminary data.</text>
</comment>
<proteinExistence type="predicted"/>
<dbReference type="EMBL" id="CAXDID020000026">
    <property type="protein sequence ID" value="CAL5990968.1"/>
    <property type="molecule type" value="Genomic_DNA"/>
</dbReference>
<dbReference type="InterPro" id="IPR032675">
    <property type="entry name" value="LRR_dom_sf"/>
</dbReference>
<protein>
    <submittedName>
        <fullName evidence="3">Leucine-rich_repeat domain-containing protein</fullName>
    </submittedName>
</protein>
<accession>A0ABP1HFR6</accession>
<reference evidence="3 4" key="1">
    <citation type="submission" date="2024-07" db="EMBL/GenBank/DDBJ databases">
        <authorList>
            <person name="Akdeniz Z."/>
        </authorList>
    </citation>
    <scope>NUCLEOTIDE SEQUENCE [LARGE SCALE GENOMIC DNA]</scope>
</reference>
<keyword evidence="4" id="KW-1185">Reference proteome</keyword>
<keyword evidence="1" id="KW-0433">Leucine-rich repeat</keyword>
<gene>
    <name evidence="3" type="ORF">HINF_LOCUS11800</name>
</gene>
<evidence type="ECO:0000256" key="1">
    <source>
        <dbReference type="ARBA" id="ARBA00022614"/>
    </source>
</evidence>
<name>A0ABP1HFR6_9EUKA</name>
<evidence type="ECO:0000313" key="4">
    <source>
        <dbReference type="Proteomes" id="UP001642409"/>
    </source>
</evidence>
<dbReference type="Proteomes" id="UP001642409">
    <property type="component" value="Unassembled WGS sequence"/>
</dbReference>
<dbReference type="PANTHER" id="PTHR46652">
    <property type="entry name" value="LEUCINE-RICH REPEAT AND IQ DOMAIN-CONTAINING PROTEIN 1-RELATED"/>
    <property type="match status" value="1"/>
</dbReference>
<dbReference type="InterPro" id="IPR025875">
    <property type="entry name" value="Leu-rich_rpt_4"/>
</dbReference>
<dbReference type="SUPFAM" id="SSF52058">
    <property type="entry name" value="L domain-like"/>
    <property type="match status" value="1"/>
</dbReference>
<sequence>MQNLINQRKLEQESKLQNELQKLIKKETLEISKNRELKNIAFMQNFKIRKLSIIQCENLIPSLNNYLILELSLNECEIKCIELINAPQLRVLSLRYNCIQDVKDIVKFPYLQELDLSGNKNVNFDSLAQLKQLTVLKLEYCQFHLFNDVKGLQHIQTLKELDLSGNWADDFAFISGLKQITKLTLRSVWLKHSKNVYPMRYLVNLEELDLHGNYGMDFTPIQYLTKLKKLNISYCTINNVVMLRTLENLQELDLSYNQVVHIYPLQDLKQLNQLNISSNCIQDMPIIQNHPKFKQYITNNQRQPTQYDTILANKIQDIDISNLLVYQLNKKLKNLKNTQYKQKALKSLKRLYDEQQLFGNKVVLLFEQGNRMVESIEYQ</sequence>
<evidence type="ECO:0000313" key="3">
    <source>
        <dbReference type="EMBL" id="CAL5990968.1"/>
    </source>
</evidence>
<keyword evidence="2" id="KW-0677">Repeat</keyword>
<dbReference type="InterPro" id="IPR050836">
    <property type="entry name" value="SDS22/Internalin_LRR"/>
</dbReference>
<dbReference type="PANTHER" id="PTHR46652:SF3">
    <property type="entry name" value="LEUCINE-RICH REPEAT-CONTAINING PROTEIN 9"/>
    <property type="match status" value="1"/>
</dbReference>